<reference evidence="1" key="1">
    <citation type="journal article" name="DNA Res.">
        <title>The physiological potential of anammox bacteria as revealed by their core genome structure.</title>
        <authorList>
            <person name="Okubo T."/>
            <person name="Toyoda A."/>
            <person name="Fukuhara K."/>
            <person name="Uchiyama I."/>
            <person name="Harigaya Y."/>
            <person name="Kuroiwa M."/>
            <person name="Suzuki T."/>
            <person name="Murakami Y."/>
            <person name="Suwa Y."/>
            <person name="Takami H."/>
        </authorList>
    </citation>
    <scope>NUCLEOTIDE SEQUENCE</scope>
    <source>
        <strain evidence="1">317325-2</strain>
    </source>
</reference>
<evidence type="ECO:0000313" key="2">
    <source>
        <dbReference type="Proteomes" id="UP000662873"/>
    </source>
</evidence>
<dbReference type="EMBL" id="AP021858">
    <property type="protein sequence ID" value="BBO22612.1"/>
    <property type="molecule type" value="Genomic_DNA"/>
</dbReference>
<organism evidence="1 2">
    <name type="scientific">Candidatus Nitrosymbiomonas proteolyticus</name>
    <dbReference type="NCBI Taxonomy" id="2608984"/>
    <lineage>
        <taxon>Bacteria</taxon>
        <taxon>Bacillati</taxon>
        <taxon>Armatimonadota</taxon>
        <taxon>Armatimonadota incertae sedis</taxon>
        <taxon>Candidatus Nitrosymbiomonas</taxon>
    </lineage>
</organism>
<name>A0A809RSD0_9BACT</name>
<dbReference type="Proteomes" id="UP000662873">
    <property type="component" value="Chromosome"/>
</dbReference>
<protein>
    <submittedName>
        <fullName evidence="1">Uncharacterized protein</fullName>
    </submittedName>
</protein>
<accession>A0A809RSD0</accession>
<evidence type="ECO:0000313" key="1">
    <source>
        <dbReference type="EMBL" id="BBO22612.1"/>
    </source>
</evidence>
<dbReference type="AlphaFoldDB" id="A0A809RSD0"/>
<gene>
    <name evidence="1" type="ORF">NPRO_02070</name>
</gene>
<sequence>MTVAFGVALAASLSAQQTQQYYPSARIGGIQPVIESSYKWFPQIQPSFRIGKLSPANPSIPPREDGPFSGLRAGSQLLAPRSNLDAKFPGIDATGWVPPDPNLAVGPGHIVEVVNSDIAWFNKATGAKQFQVSMAPVPGPTEGFFESLNPSDFVFDPKCFYDQVSGRFFVVALELDQGGQASKALVAVSDDSDPNGVWHKYRFEAMMNVNGTPTWLDYPGFGCNKDALIVTGNQFGFSSGFYGVQVITVPKAQILSGAVASQTQTLLASSFTIQVARTPDPNLNHIYMVGEGQNRSQMRLYAVTGLPNNPVVSQTAVAIPTWFPPSVNAPSPNGRTLDSLDGRIYDADWLNGRLVAVHTPRVSQSDSRNMIRWYEFSTNGWPTMPNPPTLFQSGNVIGGSGEHYHMAGIALNSVNDMAVVFTRSSSSIVADLMVAGRKASDPPGAIGTPVLVSNSLGASYGSPGFNRWGDYFSMEVDPDDNLKFWSIGMIGKANGNWTTIINSHTISDIGTGGQFTLFPPLTASIYQDPYSNPSVQGINLQGGPGDVANSDNINLTIGSVFMPGLGQVAAGHFTYDLEGNLSALTTLRVNLEANALSTCTIFVMVKNQITGKWHSVKAFPAKPTGNAQVLVTLPAPLSQWRTSSGAMDVVIRAVNPIRSRLFVMPLAFTLSLDLVEVQARF</sequence>
<dbReference type="KEGG" id="npy:NPRO_02070"/>
<proteinExistence type="predicted"/>